<evidence type="ECO:0000313" key="2">
    <source>
        <dbReference type="EMBL" id="ENV81848.1"/>
    </source>
</evidence>
<dbReference type="PATRIC" id="fig|1120925.3.peg.2808"/>
<evidence type="ECO:0000259" key="1">
    <source>
        <dbReference type="Pfam" id="PF00534"/>
    </source>
</evidence>
<keyword evidence="3" id="KW-1185">Reference proteome</keyword>
<dbReference type="PANTHER" id="PTHR45947">
    <property type="entry name" value="SULFOQUINOVOSYL TRANSFERASE SQD2"/>
    <property type="match status" value="1"/>
</dbReference>
<proteinExistence type="predicted"/>
<dbReference type="OrthoDB" id="9777346at2"/>
<accession>N9DMY7</accession>
<name>N9DMY7_9GAMM</name>
<dbReference type="Pfam" id="PF00534">
    <property type="entry name" value="Glycos_transf_1"/>
    <property type="match status" value="1"/>
</dbReference>
<evidence type="ECO:0000313" key="3">
    <source>
        <dbReference type="Proteomes" id="UP000018460"/>
    </source>
</evidence>
<dbReference type="SUPFAM" id="SSF53756">
    <property type="entry name" value="UDP-Glycosyltransferase/glycogen phosphorylase"/>
    <property type="match status" value="1"/>
</dbReference>
<dbReference type="PANTHER" id="PTHR45947:SF3">
    <property type="entry name" value="SULFOQUINOVOSYL TRANSFERASE SQD2"/>
    <property type="match status" value="1"/>
</dbReference>
<dbReference type="EMBL" id="APQD01000020">
    <property type="protein sequence ID" value="ENV81848.1"/>
    <property type="molecule type" value="Genomic_DNA"/>
</dbReference>
<dbReference type="InterPro" id="IPR001296">
    <property type="entry name" value="Glyco_trans_1"/>
</dbReference>
<feature type="domain" description="Glycosyl transferase family 1" evidence="1">
    <location>
        <begin position="202"/>
        <end position="345"/>
    </location>
</feature>
<organism evidence="2 3">
    <name type="scientific">Acinetobacter bouvetii DSM 14964 = CIP 107468</name>
    <dbReference type="NCBI Taxonomy" id="1120925"/>
    <lineage>
        <taxon>Bacteria</taxon>
        <taxon>Pseudomonadati</taxon>
        <taxon>Pseudomonadota</taxon>
        <taxon>Gammaproteobacteria</taxon>
        <taxon>Moraxellales</taxon>
        <taxon>Moraxellaceae</taxon>
        <taxon>Acinetobacter</taxon>
    </lineage>
</organism>
<dbReference type="GO" id="GO:0016757">
    <property type="term" value="F:glycosyltransferase activity"/>
    <property type="evidence" value="ECO:0007669"/>
    <property type="project" value="InterPro"/>
</dbReference>
<comment type="caution">
    <text evidence="2">The sequence shown here is derived from an EMBL/GenBank/DDBJ whole genome shotgun (WGS) entry which is preliminary data.</text>
</comment>
<dbReference type="AlphaFoldDB" id="N9DMY7"/>
<sequence length="377" mass="43069">MKKIAVSLEHRFYEYDGKLYTKLAFPYTYWCDYLNYFDQVTVVARVKNVDTFTSDMVRVDGENVSYEKLVYFRGMKQFLLKSPFIIAAIFKVALKHKFFLLRSGNSTNFLWLFLFLLNKPYLREYPGNVKEGMIGVIGEKLWVKALANILDGLARFQGKFSKANSFVSQYCKDLYSSKRPSFIFSSFKFSEINCKKLDYKVQNKIKIVSLGRLEGEKGHASLLQAIHLLNQENIEIHLIGDGAQKKTLEALAEQLSINVVFYGALTDRDKIFSILNQGDIYVIPSLTEGMPRSLLEAMAIGLPCIGSTAGGIPEVLAKDVTYEPNNIKELASLIEKFGDAEELRQFNGLKNLEFVSHEYGEAKLLEQKKSFWSKVYE</sequence>
<dbReference type="InterPro" id="IPR050194">
    <property type="entry name" value="Glycosyltransferase_grp1"/>
</dbReference>
<dbReference type="CDD" id="cd03801">
    <property type="entry name" value="GT4_PimA-like"/>
    <property type="match status" value="1"/>
</dbReference>
<reference evidence="2 3" key="1">
    <citation type="submission" date="2013-02" db="EMBL/GenBank/DDBJ databases">
        <title>The Genome Sequence of Acinetobacter bouvetii CIP 107468.</title>
        <authorList>
            <consortium name="The Broad Institute Genome Sequencing Platform"/>
            <consortium name="The Broad Institute Genome Sequencing Center for Infectious Disease"/>
            <person name="Cerqueira G."/>
            <person name="Feldgarden M."/>
            <person name="Courvalin P."/>
            <person name="Perichon B."/>
            <person name="Grillot-Courvalin C."/>
            <person name="Clermont D."/>
            <person name="Rocha E."/>
            <person name="Yoon E.-J."/>
            <person name="Nemec A."/>
            <person name="Walker B."/>
            <person name="Young S.K."/>
            <person name="Zeng Q."/>
            <person name="Gargeya S."/>
            <person name="Fitzgerald M."/>
            <person name="Haas B."/>
            <person name="Abouelleil A."/>
            <person name="Alvarado L."/>
            <person name="Arachchi H.M."/>
            <person name="Berlin A.M."/>
            <person name="Chapman S.B."/>
            <person name="Dewar J."/>
            <person name="Goldberg J."/>
            <person name="Griggs A."/>
            <person name="Gujja S."/>
            <person name="Hansen M."/>
            <person name="Howarth C."/>
            <person name="Imamovic A."/>
            <person name="Larimer J."/>
            <person name="McCowan C."/>
            <person name="Murphy C."/>
            <person name="Neiman D."/>
            <person name="Pearson M."/>
            <person name="Priest M."/>
            <person name="Roberts A."/>
            <person name="Saif S."/>
            <person name="Shea T."/>
            <person name="Sisk P."/>
            <person name="Sykes S."/>
            <person name="Wortman J."/>
            <person name="Nusbaum C."/>
            <person name="Birren B."/>
        </authorList>
    </citation>
    <scope>NUCLEOTIDE SEQUENCE [LARGE SCALE GENOMIC DNA]</scope>
    <source>
        <strain evidence="2 3">CIP 107468</strain>
    </source>
</reference>
<dbReference type="Gene3D" id="3.40.50.2000">
    <property type="entry name" value="Glycogen Phosphorylase B"/>
    <property type="match status" value="2"/>
</dbReference>
<dbReference type="eggNOG" id="COG0438">
    <property type="taxonomic scope" value="Bacteria"/>
</dbReference>
<protein>
    <recommendedName>
        <fullName evidence="1">Glycosyl transferase family 1 domain-containing protein</fullName>
    </recommendedName>
</protein>
<dbReference type="Proteomes" id="UP000018460">
    <property type="component" value="Unassembled WGS sequence"/>
</dbReference>
<gene>
    <name evidence="2" type="ORF">F941_02666</name>
</gene>
<dbReference type="RefSeq" id="WP_005012233.1">
    <property type="nucleotide sequence ID" value="NZ_KB849728.1"/>
</dbReference>